<proteinExistence type="predicted"/>
<organism evidence="3 4">
    <name type="scientific">Chondromyces crocatus</name>
    <dbReference type="NCBI Taxonomy" id="52"/>
    <lineage>
        <taxon>Bacteria</taxon>
        <taxon>Pseudomonadati</taxon>
        <taxon>Myxococcota</taxon>
        <taxon>Polyangia</taxon>
        <taxon>Polyangiales</taxon>
        <taxon>Polyangiaceae</taxon>
        <taxon>Chondromyces</taxon>
    </lineage>
</organism>
<dbReference type="STRING" id="52.CMC5_047680"/>
<accession>A0A0K1EIX3</accession>
<gene>
    <name evidence="3" type="ORF">CMC5_047680</name>
</gene>
<protein>
    <recommendedName>
        <fullName evidence="2">DUF2169 domain-containing protein</fullName>
    </recommendedName>
</protein>
<dbReference type="OrthoDB" id="233093at2"/>
<evidence type="ECO:0000313" key="4">
    <source>
        <dbReference type="Proteomes" id="UP000067626"/>
    </source>
</evidence>
<dbReference type="EMBL" id="CP012159">
    <property type="protein sequence ID" value="AKT40612.1"/>
    <property type="molecule type" value="Genomic_DNA"/>
</dbReference>
<evidence type="ECO:0000259" key="2">
    <source>
        <dbReference type="Pfam" id="PF09937"/>
    </source>
</evidence>
<keyword evidence="4" id="KW-1185">Reference proteome</keyword>
<dbReference type="Proteomes" id="UP000067626">
    <property type="component" value="Chromosome"/>
</dbReference>
<evidence type="ECO:0000256" key="1">
    <source>
        <dbReference type="SAM" id="MobiDB-lite"/>
    </source>
</evidence>
<evidence type="ECO:0000313" key="3">
    <source>
        <dbReference type="EMBL" id="AKT40612.1"/>
    </source>
</evidence>
<dbReference type="Pfam" id="PF09937">
    <property type="entry name" value="DUF2169"/>
    <property type="match status" value="1"/>
</dbReference>
<reference evidence="3 4" key="1">
    <citation type="submission" date="2015-07" db="EMBL/GenBank/DDBJ databases">
        <title>Genome analysis of myxobacterium Chondromyces crocatus Cm c5 reveals a high potential for natural compound synthesis and the genetic basis for the loss of fruiting body formation.</title>
        <authorList>
            <person name="Zaburannyi N."/>
            <person name="Bunk B."/>
            <person name="Maier J."/>
            <person name="Overmann J."/>
            <person name="Mueller R."/>
        </authorList>
    </citation>
    <scope>NUCLEOTIDE SEQUENCE [LARGE SCALE GENOMIC DNA]</scope>
    <source>
        <strain evidence="3 4">Cm c5</strain>
    </source>
</reference>
<dbReference type="AlphaFoldDB" id="A0A0K1EIX3"/>
<feature type="region of interest" description="Disordered" evidence="1">
    <location>
        <begin position="341"/>
        <end position="368"/>
    </location>
</feature>
<dbReference type="KEGG" id="ccro:CMC5_047680"/>
<feature type="domain" description="DUF2169" evidence="2">
    <location>
        <begin position="25"/>
        <end position="313"/>
    </location>
</feature>
<dbReference type="InterPro" id="IPR018683">
    <property type="entry name" value="DUF2169"/>
</dbReference>
<name>A0A0K1EIX3_CHOCO</name>
<sequence>MNLEGRVSNVSWAAVGVNPTLDRSGRDVAVVVAKVAYRVSPEGVVRRVLAPVRRDDVRDEGGGVRFPGDLTADEKPGTDVGLVGVAHPPLRGGGGPRGRSFAWLSVGGLRKVITVHGPRVYVKGWRGVAPSEPGPLVDPVPLRYDLAYGGSDPLTGAVEALNPIGMGFSSDPLRLIGLPVPPLGLAEETEGVTSGPPAHATFAPIPAQWEPRRSLAGTHDAAWARERAPVRPRDFDPRHHAWSTPGLYSAAPLVGDEPVEVGGVLPEGTWRFRLPSYAVAFESVCEGRHEVHATHLDSFLIDSETRAVELCWRASIRLPKKWERLERILVLGVGELSEEVLRGQGPPAGKRSGERAQVGAGVGGEGKP</sequence>